<evidence type="ECO:0000256" key="9">
    <source>
        <dbReference type="RuleBase" id="RU365087"/>
    </source>
</evidence>
<evidence type="ECO:0000256" key="6">
    <source>
        <dbReference type="ARBA" id="ARBA00022989"/>
    </source>
</evidence>
<keyword evidence="4 9" id="KW-0812">Transmembrane</keyword>
<accession>A0ABV2BCL4</accession>
<dbReference type="InterPro" id="IPR004692">
    <property type="entry name" value="SecG"/>
</dbReference>
<comment type="subcellular location">
    <subcellularLocation>
        <location evidence="9">Cell membrane</location>
        <topology evidence="9">Multi-pass membrane protein</topology>
    </subcellularLocation>
    <subcellularLocation>
        <location evidence="1">Membrane</location>
        <topology evidence="1">Multi-pass membrane protein</topology>
    </subcellularLocation>
</comment>
<dbReference type="RefSeq" id="WP_353579845.1">
    <property type="nucleotide sequence ID" value="NZ_JBETVU010000013.1"/>
</dbReference>
<dbReference type="Pfam" id="PF03840">
    <property type="entry name" value="SecG"/>
    <property type="match status" value="1"/>
</dbReference>
<feature type="region of interest" description="Disordered" evidence="10">
    <location>
        <begin position="171"/>
        <end position="206"/>
    </location>
</feature>
<protein>
    <recommendedName>
        <fullName evidence="9">Protein-export membrane protein SecG</fullName>
    </recommendedName>
</protein>
<evidence type="ECO:0000313" key="12">
    <source>
        <dbReference type="Proteomes" id="UP001434419"/>
    </source>
</evidence>
<organism evidence="11 12">
    <name type="scientific">Lactobacillus crispatus</name>
    <dbReference type="NCBI Taxonomy" id="47770"/>
    <lineage>
        <taxon>Bacteria</taxon>
        <taxon>Bacillati</taxon>
        <taxon>Bacillota</taxon>
        <taxon>Bacilli</taxon>
        <taxon>Lactobacillales</taxon>
        <taxon>Lactobacillaceae</taxon>
        <taxon>Lactobacillus</taxon>
    </lineage>
</organism>
<feature type="transmembrane region" description="Helical" evidence="9">
    <location>
        <begin position="271"/>
        <end position="292"/>
    </location>
</feature>
<reference evidence="11" key="1">
    <citation type="submission" date="2024-06" db="EMBL/GenBank/DDBJ databases">
        <title>Vaginal Lactobacillus fatty acid response mechanisms reveal a metabolite-targeted strategy for bacterial vaginosis treatment.</title>
        <authorList>
            <person name="Zhu M."/>
            <person name="Blainey P.C."/>
            <person name="Bloom S.M."/>
            <person name="Kwon D.S."/>
        </authorList>
    </citation>
    <scope>NUCLEOTIDE SEQUENCE</scope>
    <source>
        <strain evidence="11">194_F1_1</strain>
    </source>
</reference>
<evidence type="ECO:0000313" key="11">
    <source>
        <dbReference type="EMBL" id="MES5150987.1"/>
    </source>
</evidence>
<proteinExistence type="inferred from homology"/>
<name>A0ABV2BCL4_9LACO</name>
<dbReference type="NCBIfam" id="TIGR00810">
    <property type="entry name" value="secG"/>
    <property type="match status" value="1"/>
</dbReference>
<feature type="transmembrane region" description="Helical" evidence="9">
    <location>
        <begin position="222"/>
        <end position="239"/>
    </location>
</feature>
<evidence type="ECO:0000256" key="2">
    <source>
        <dbReference type="ARBA" id="ARBA00008445"/>
    </source>
</evidence>
<dbReference type="Proteomes" id="UP001434419">
    <property type="component" value="Unassembled WGS sequence"/>
</dbReference>
<keyword evidence="5 9" id="KW-0653">Protein transport</keyword>
<gene>
    <name evidence="11" type="primary">secG</name>
    <name evidence="11" type="ORF">ABVC42_14215</name>
</gene>
<evidence type="ECO:0000256" key="5">
    <source>
        <dbReference type="ARBA" id="ARBA00022927"/>
    </source>
</evidence>
<comment type="function">
    <text evidence="9">Involved in protein export. Participates in an early event of protein translocation.</text>
</comment>
<evidence type="ECO:0000256" key="1">
    <source>
        <dbReference type="ARBA" id="ARBA00004141"/>
    </source>
</evidence>
<keyword evidence="6 9" id="KW-1133">Transmembrane helix</keyword>
<dbReference type="PROSITE" id="PS51257">
    <property type="entry name" value="PROKAR_LIPOPROTEIN"/>
    <property type="match status" value="1"/>
</dbReference>
<keyword evidence="3 9" id="KW-0813">Transport</keyword>
<evidence type="ECO:0000256" key="3">
    <source>
        <dbReference type="ARBA" id="ARBA00022448"/>
    </source>
</evidence>
<comment type="caution">
    <text evidence="11">The sequence shown here is derived from an EMBL/GenBank/DDBJ whole genome shotgun (WGS) entry which is preliminary data.</text>
</comment>
<sequence>MHIKKVIRFLRPILAITFVGIALTGCAKKSSMTNKQLTTEYTRNTEAALIARGTVAKQVSTKSKKDDTQYLKVTAKSKKVLNQEKALVNKSYKQVSASNNGAGKYPSDLANYQKQILNYIGVLQNGGTVKQAKSEFHKIATQGQEINIKYQGMKQNRFLNIVTFSDEASGYKSQSPLSIIPTNKKDKNASDKAPLNQQDKKSPVRRLSRQDLINETSITPGWGIWLMLVCIVIIASVFLQPNRSNDAMNALTESGGATLFDRPKPKGYELFLMRTTEVGTVILVISLIIFNLRNLH</sequence>
<keyword evidence="12" id="KW-1185">Reference proteome</keyword>
<keyword evidence="7 9" id="KW-0811">Translocation</keyword>
<evidence type="ECO:0000256" key="10">
    <source>
        <dbReference type="SAM" id="MobiDB-lite"/>
    </source>
</evidence>
<evidence type="ECO:0000256" key="7">
    <source>
        <dbReference type="ARBA" id="ARBA00023010"/>
    </source>
</evidence>
<comment type="similarity">
    <text evidence="2 9">Belongs to the SecG family.</text>
</comment>
<feature type="compositionally biased region" description="Polar residues" evidence="10">
    <location>
        <begin position="171"/>
        <end position="181"/>
    </location>
</feature>
<evidence type="ECO:0000256" key="8">
    <source>
        <dbReference type="ARBA" id="ARBA00023136"/>
    </source>
</evidence>
<keyword evidence="9" id="KW-1003">Cell membrane</keyword>
<evidence type="ECO:0000256" key="4">
    <source>
        <dbReference type="ARBA" id="ARBA00022692"/>
    </source>
</evidence>
<keyword evidence="8 9" id="KW-0472">Membrane</keyword>
<dbReference type="EMBL" id="JBETVU010000013">
    <property type="protein sequence ID" value="MES5150987.1"/>
    <property type="molecule type" value="Genomic_DNA"/>
</dbReference>